<feature type="transmembrane region" description="Helical" evidence="7">
    <location>
        <begin position="343"/>
        <end position="365"/>
    </location>
</feature>
<comment type="caution">
    <text evidence="10">The sequence shown here is derived from an EMBL/GenBank/DDBJ whole genome shotgun (WGS) entry which is preliminary data.</text>
</comment>
<evidence type="ECO:0000256" key="3">
    <source>
        <dbReference type="ARBA" id="ARBA00022692"/>
    </source>
</evidence>
<evidence type="ECO:0000256" key="1">
    <source>
        <dbReference type="ARBA" id="ARBA00004651"/>
    </source>
</evidence>
<dbReference type="PANTHER" id="PTHR30572">
    <property type="entry name" value="MEMBRANE COMPONENT OF TRANSPORTER-RELATED"/>
    <property type="match status" value="1"/>
</dbReference>
<accession>A0A932A6C5</accession>
<sequence length="422" mass="45198">MFVRLVYQSFLRQRRRKLLAATAVALGTAVTTAMLVVASDIGDKISRELRGYGANIAVYPQEDTLDVRIGGVNLKPSTAGAYLDERELWKIKQIFWRHNIVGYAPFLQVPVEVSTGTQQRNVELIGTYFDKRIQLSNDDFTTGVTKTHPWWRVTGAWPADDGRDDVLIGRRLAATLGTRTGEFITLSGRRLRVTGMLDTGAAEDDAVVAPLALVQEIAGRPNAVRRVLVSALTKPEDAFARRDPGAMNPADRDRWYCSPYANSIAFQLREALPGAQAEQIRQVAQNEGAVLGRIRGLMLLVTLAALFASALAVAAAMATAILERKKEVGLMKALGAPNGMIAAVFYTEAGVLALAGGALGFAGGALLAQQISRAIFGTSVAVQPVLFPLVVALAILVTCGASAAAIRRGVAFEPAMVLRGDA</sequence>
<comment type="similarity">
    <text evidence="6">Belongs to the ABC-4 integral membrane protein family.</text>
</comment>
<feature type="domain" description="ABC3 transporter permease C-terminal" evidence="8">
    <location>
        <begin position="301"/>
        <end position="410"/>
    </location>
</feature>
<dbReference type="PANTHER" id="PTHR30572:SF4">
    <property type="entry name" value="ABC TRANSPORTER PERMEASE YTRF"/>
    <property type="match status" value="1"/>
</dbReference>
<dbReference type="EMBL" id="JACPNR010000004">
    <property type="protein sequence ID" value="MBI2677516.1"/>
    <property type="molecule type" value="Genomic_DNA"/>
</dbReference>
<gene>
    <name evidence="10" type="ORF">HYX28_01900</name>
</gene>
<evidence type="ECO:0000256" key="7">
    <source>
        <dbReference type="SAM" id="Phobius"/>
    </source>
</evidence>
<evidence type="ECO:0000256" key="2">
    <source>
        <dbReference type="ARBA" id="ARBA00022475"/>
    </source>
</evidence>
<dbReference type="GO" id="GO:0022857">
    <property type="term" value="F:transmembrane transporter activity"/>
    <property type="evidence" value="ECO:0007669"/>
    <property type="project" value="TreeGrafter"/>
</dbReference>
<proteinExistence type="inferred from homology"/>
<organism evidence="10 11">
    <name type="scientific">Candidatus Korobacter versatilis</name>
    <dbReference type="NCBI Taxonomy" id="658062"/>
    <lineage>
        <taxon>Bacteria</taxon>
        <taxon>Pseudomonadati</taxon>
        <taxon>Acidobacteriota</taxon>
        <taxon>Terriglobia</taxon>
        <taxon>Terriglobales</taxon>
        <taxon>Candidatus Korobacteraceae</taxon>
        <taxon>Candidatus Korobacter</taxon>
    </lineage>
</organism>
<protein>
    <submittedName>
        <fullName evidence="10">ABC transporter permease</fullName>
    </submittedName>
</protein>
<evidence type="ECO:0000313" key="10">
    <source>
        <dbReference type="EMBL" id="MBI2677516.1"/>
    </source>
</evidence>
<evidence type="ECO:0000256" key="4">
    <source>
        <dbReference type="ARBA" id="ARBA00022989"/>
    </source>
</evidence>
<comment type="subcellular location">
    <subcellularLocation>
        <location evidence="1">Cell membrane</location>
        <topology evidence="1">Multi-pass membrane protein</topology>
    </subcellularLocation>
</comment>
<evidence type="ECO:0000259" key="9">
    <source>
        <dbReference type="Pfam" id="PF12704"/>
    </source>
</evidence>
<dbReference type="Pfam" id="PF02687">
    <property type="entry name" value="FtsX"/>
    <property type="match status" value="1"/>
</dbReference>
<evidence type="ECO:0000256" key="5">
    <source>
        <dbReference type="ARBA" id="ARBA00023136"/>
    </source>
</evidence>
<keyword evidence="5 7" id="KW-0472">Membrane</keyword>
<feature type="transmembrane region" description="Helical" evidence="7">
    <location>
        <begin position="297"/>
        <end position="322"/>
    </location>
</feature>
<dbReference type="Pfam" id="PF12704">
    <property type="entry name" value="MacB_PCD"/>
    <property type="match status" value="1"/>
</dbReference>
<dbReference type="GO" id="GO:0005886">
    <property type="term" value="C:plasma membrane"/>
    <property type="evidence" value="ECO:0007669"/>
    <property type="project" value="UniProtKB-SubCell"/>
</dbReference>
<feature type="transmembrane region" description="Helical" evidence="7">
    <location>
        <begin position="385"/>
        <end position="406"/>
    </location>
</feature>
<feature type="domain" description="MacB-like periplasmic core" evidence="9">
    <location>
        <begin position="18"/>
        <end position="230"/>
    </location>
</feature>
<dbReference type="InterPro" id="IPR003838">
    <property type="entry name" value="ABC3_permease_C"/>
</dbReference>
<evidence type="ECO:0000256" key="6">
    <source>
        <dbReference type="ARBA" id="ARBA00038076"/>
    </source>
</evidence>
<name>A0A932A6C5_9BACT</name>
<evidence type="ECO:0000259" key="8">
    <source>
        <dbReference type="Pfam" id="PF02687"/>
    </source>
</evidence>
<reference evidence="10" key="1">
    <citation type="submission" date="2020-07" db="EMBL/GenBank/DDBJ databases">
        <title>Huge and variable diversity of episymbiotic CPR bacteria and DPANN archaea in groundwater ecosystems.</title>
        <authorList>
            <person name="He C.Y."/>
            <person name="Keren R."/>
            <person name="Whittaker M."/>
            <person name="Farag I.F."/>
            <person name="Doudna J."/>
            <person name="Cate J.H.D."/>
            <person name="Banfield J.F."/>
        </authorList>
    </citation>
    <scope>NUCLEOTIDE SEQUENCE</scope>
    <source>
        <strain evidence="10">NC_groundwater_580_Pr5_B-0.1um_64_19</strain>
    </source>
</reference>
<dbReference type="AlphaFoldDB" id="A0A932A6C5"/>
<dbReference type="Proteomes" id="UP000779809">
    <property type="component" value="Unassembled WGS sequence"/>
</dbReference>
<dbReference type="InterPro" id="IPR025857">
    <property type="entry name" value="MacB_PCD"/>
</dbReference>
<dbReference type="InterPro" id="IPR050250">
    <property type="entry name" value="Macrolide_Exporter_MacB"/>
</dbReference>
<keyword evidence="4 7" id="KW-1133">Transmembrane helix</keyword>
<keyword evidence="3 7" id="KW-0812">Transmembrane</keyword>
<evidence type="ECO:0000313" key="11">
    <source>
        <dbReference type="Proteomes" id="UP000779809"/>
    </source>
</evidence>
<keyword evidence="2" id="KW-1003">Cell membrane</keyword>